<dbReference type="SUPFAM" id="SSF46689">
    <property type="entry name" value="Homeodomain-like"/>
    <property type="match status" value="2"/>
</dbReference>
<dbReference type="InterPro" id="IPR007526">
    <property type="entry name" value="SWIRM"/>
</dbReference>
<dbReference type="Gene3D" id="1.10.10.10">
    <property type="entry name" value="Winged helix-like DNA-binding domain superfamily/Winged helix DNA-binding domain"/>
    <property type="match status" value="1"/>
</dbReference>
<dbReference type="InterPro" id="IPR001005">
    <property type="entry name" value="SANT/Myb"/>
</dbReference>
<evidence type="ECO:0000256" key="3">
    <source>
        <dbReference type="ARBA" id="ARBA00023163"/>
    </source>
</evidence>
<dbReference type="GO" id="GO:0016514">
    <property type="term" value="C:SWI/SNF complex"/>
    <property type="evidence" value="ECO:0007669"/>
    <property type="project" value="TreeGrafter"/>
</dbReference>
<accession>A0A1W5D8I6</accession>
<dbReference type="PROSITE" id="PS51293">
    <property type="entry name" value="SANT"/>
    <property type="match status" value="1"/>
</dbReference>
<feature type="domain" description="Myb-like" evidence="7">
    <location>
        <begin position="439"/>
        <end position="481"/>
    </location>
</feature>
<evidence type="ECO:0000259" key="8">
    <source>
        <dbReference type="PROSITE" id="PS50934"/>
    </source>
</evidence>
<keyword evidence="5" id="KW-0175">Coiled coil</keyword>
<organism evidence="10 11">
    <name type="scientific">Lasallia pustulata</name>
    <dbReference type="NCBI Taxonomy" id="136370"/>
    <lineage>
        <taxon>Eukaryota</taxon>
        <taxon>Fungi</taxon>
        <taxon>Dikarya</taxon>
        <taxon>Ascomycota</taxon>
        <taxon>Pezizomycotina</taxon>
        <taxon>Lecanoromycetes</taxon>
        <taxon>OSLEUM clade</taxon>
        <taxon>Umbilicariomycetidae</taxon>
        <taxon>Umbilicariales</taxon>
        <taxon>Umbilicariaceae</taxon>
        <taxon>Lasallia</taxon>
    </lineage>
</organism>
<dbReference type="GO" id="GO:0042393">
    <property type="term" value="F:histone binding"/>
    <property type="evidence" value="ECO:0007669"/>
    <property type="project" value="TreeGrafter"/>
</dbReference>
<protein>
    <submittedName>
        <fullName evidence="10">Rsc complex subunit</fullName>
    </submittedName>
</protein>
<feature type="domain" description="SANT" evidence="9">
    <location>
        <begin position="438"/>
        <end position="489"/>
    </location>
</feature>
<dbReference type="Gene3D" id="1.10.10.60">
    <property type="entry name" value="Homeodomain-like"/>
    <property type="match status" value="1"/>
</dbReference>
<feature type="region of interest" description="Disordered" evidence="6">
    <location>
        <begin position="1"/>
        <end position="155"/>
    </location>
</feature>
<keyword evidence="3" id="KW-0804">Transcription</keyword>
<evidence type="ECO:0000313" key="11">
    <source>
        <dbReference type="Proteomes" id="UP000192927"/>
    </source>
</evidence>
<dbReference type="Pfam" id="PF00249">
    <property type="entry name" value="Myb_DNA-binding"/>
    <property type="match status" value="1"/>
</dbReference>
<evidence type="ECO:0000313" key="10">
    <source>
        <dbReference type="EMBL" id="SLM39219.1"/>
    </source>
</evidence>
<dbReference type="PROSITE" id="PS50090">
    <property type="entry name" value="MYB_LIKE"/>
    <property type="match status" value="1"/>
</dbReference>
<feature type="compositionally biased region" description="Polar residues" evidence="6">
    <location>
        <begin position="584"/>
        <end position="599"/>
    </location>
</feature>
<dbReference type="FunFam" id="1.10.10.10:FF:000020">
    <property type="entry name" value="SWI/SNF complex subunit SMARCC2 isoform c"/>
    <property type="match status" value="1"/>
</dbReference>
<evidence type="ECO:0000256" key="1">
    <source>
        <dbReference type="ARBA" id="ARBA00023015"/>
    </source>
</evidence>
<keyword evidence="2" id="KW-0238">DNA-binding</keyword>
<evidence type="ECO:0000259" key="7">
    <source>
        <dbReference type="PROSITE" id="PS50090"/>
    </source>
</evidence>
<evidence type="ECO:0000256" key="6">
    <source>
        <dbReference type="SAM" id="MobiDB-lite"/>
    </source>
</evidence>
<feature type="compositionally biased region" description="Polar residues" evidence="6">
    <location>
        <begin position="13"/>
        <end position="34"/>
    </location>
</feature>
<feature type="coiled-coil region" evidence="5">
    <location>
        <begin position="642"/>
        <end position="672"/>
    </location>
</feature>
<feature type="domain" description="SWIRM" evidence="8">
    <location>
        <begin position="165"/>
        <end position="262"/>
    </location>
</feature>
<keyword evidence="1" id="KW-0805">Transcription regulation</keyword>
<dbReference type="EMBL" id="FWEW01003471">
    <property type="protein sequence ID" value="SLM39219.1"/>
    <property type="molecule type" value="Genomic_DNA"/>
</dbReference>
<dbReference type="GO" id="GO:0003677">
    <property type="term" value="F:DNA binding"/>
    <property type="evidence" value="ECO:0007669"/>
    <property type="project" value="UniProtKB-KW"/>
</dbReference>
<feature type="region of interest" description="Disordered" evidence="6">
    <location>
        <begin position="329"/>
        <end position="359"/>
    </location>
</feature>
<evidence type="ECO:0000256" key="2">
    <source>
        <dbReference type="ARBA" id="ARBA00023125"/>
    </source>
</evidence>
<evidence type="ECO:0000256" key="5">
    <source>
        <dbReference type="SAM" id="Coils"/>
    </source>
</evidence>
<proteinExistence type="predicted"/>
<dbReference type="PANTHER" id="PTHR12802">
    <property type="entry name" value="SWI/SNF COMPLEX-RELATED"/>
    <property type="match status" value="1"/>
</dbReference>
<dbReference type="InterPro" id="IPR017884">
    <property type="entry name" value="SANT_dom"/>
</dbReference>
<feature type="compositionally biased region" description="Basic and acidic residues" evidence="6">
    <location>
        <begin position="112"/>
        <end position="127"/>
    </location>
</feature>
<dbReference type="FunFam" id="1.10.10.60:FF:000014">
    <property type="entry name" value="SWI/SNF complex subunit SMARCC2 isoform C"/>
    <property type="match status" value="1"/>
</dbReference>
<dbReference type="PANTHER" id="PTHR12802:SF41">
    <property type="entry name" value="BRAHMA ASSOCIATED PROTEIN 155 KDA"/>
    <property type="match status" value="1"/>
</dbReference>
<feature type="region of interest" description="Disordered" evidence="6">
    <location>
        <begin position="556"/>
        <end position="599"/>
    </location>
</feature>
<dbReference type="InterPro" id="IPR009057">
    <property type="entry name" value="Homeodomain-like_sf"/>
</dbReference>
<dbReference type="Proteomes" id="UP000192927">
    <property type="component" value="Unassembled WGS sequence"/>
</dbReference>
<dbReference type="SMART" id="SM00717">
    <property type="entry name" value="SANT"/>
    <property type="match status" value="1"/>
</dbReference>
<feature type="compositionally biased region" description="Basic and acidic residues" evidence="6">
    <location>
        <begin position="563"/>
        <end position="577"/>
    </location>
</feature>
<feature type="compositionally biased region" description="Polar residues" evidence="6">
    <location>
        <begin position="53"/>
        <end position="69"/>
    </location>
</feature>
<dbReference type="Pfam" id="PF04433">
    <property type="entry name" value="SWIRM"/>
    <property type="match status" value="1"/>
</dbReference>
<keyword evidence="11" id="KW-1185">Reference proteome</keyword>
<feature type="compositionally biased region" description="Polar residues" evidence="6">
    <location>
        <begin position="341"/>
        <end position="351"/>
    </location>
</feature>
<dbReference type="InterPro" id="IPR036388">
    <property type="entry name" value="WH-like_DNA-bd_sf"/>
</dbReference>
<dbReference type="InterPro" id="IPR032451">
    <property type="entry name" value="SMARCC_C"/>
</dbReference>
<feature type="compositionally biased region" description="Acidic residues" evidence="6">
    <location>
        <begin position="97"/>
        <end position="107"/>
    </location>
</feature>
<dbReference type="AlphaFoldDB" id="A0A1W5D8I6"/>
<dbReference type="CDD" id="cd00167">
    <property type="entry name" value="SANT"/>
    <property type="match status" value="1"/>
</dbReference>
<evidence type="ECO:0000256" key="4">
    <source>
        <dbReference type="ARBA" id="ARBA00023242"/>
    </source>
</evidence>
<dbReference type="GO" id="GO:0006338">
    <property type="term" value="P:chromatin remodeling"/>
    <property type="evidence" value="ECO:0007669"/>
    <property type="project" value="UniProtKB-ARBA"/>
</dbReference>
<dbReference type="PROSITE" id="PS50934">
    <property type="entry name" value="SWIRM"/>
    <property type="match status" value="1"/>
</dbReference>
<keyword evidence="4" id="KW-0539">Nucleus</keyword>
<dbReference type="GO" id="GO:0045893">
    <property type="term" value="P:positive regulation of DNA-templated transcription"/>
    <property type="evidence" value="ECO:0007669"/>
    <property type="project" value="TreeGrafter"/>
</dbReference>
<dbReference type="Pfam" id="PF16495">
    <property type="entry name" value="SWIRM-assoc_1"/>
    <property type="match status" value="1"/>
</dbReference>
<name>A0A1W5D8I6_9LECA</name>
<sequence>MMEGAAAAFGNSPAPTTTADLTQPHQASQLQGDSNPPALVVSNDTISAAGADTSMSDSMNNPDLSTSHLAPQKAPEPVSTAISDNPLDAPDAPRPEDEGEDREDEEMAGAGEETKQEAGSPDKDGADGRTSPQPADVAADGQPAQSKAGLESSARSHLAEQRYSIVLPSYSTWFDMKTIHTLEKKAMPEFFNSRNRSKTPAVYKDYRDFMINTYRLNPAEYLTVTACRRNLAGDVCAIMRVHAFLEQWGLINYQIDPDTRPSAIGPPFTGHFRTIADTPRGLQAFQPAPKSIATSGKPFEGTERALSGASPAKVGQNLEIRRNFYDQSGKDIMPGTKDKQANGQEGATNGAASAEANTKAMEELAKEPTKAVHCFSCGIDCTVLYHHYSKTTPNVAGAAVSKKYDICSNCFQCGRVPVCHSTHDFTTIENPRYTVLPDRDAPWTDSETLLLLEGLDQFDDDWDGIADHVKTRTREECVLKFLQSEIEDPYLETESNGAGMATLGALNSGRIPFTQADNPVMSVVAFLAGMSEPSVSAAAAGKSTAEVRKVLRNRLENGVGGASKEKGKEKEGVKSEDSMDVDSTKSPQADANTQLATSSQPYQPISAATMAMATTAARSSGLASNEEREMTRLVSAIVNLVLQKFELKLQQFSELEALLQAERRQLDRVRQQLFLDRLAFKKRVREVEEGLKAASLRGGEEGVKMARDVAAGIGGGERLVFHKEQGQVTGDVKPVTAGDGEPVSHEI</sequence>
<evidence type="ECO:0000259" key="9">
    <source>
        <dbReference type="PROSITE" id="PS51293"/>
    </source>
</evidence>
<reference evidence="11" key="1">
    <citation type="submission" date="2017-03" db="EMBL/GenBank/DDBJ databases">
        <authorList>
            <person name="Sharma R."/>
            <person name="Thines M."/>
        </authorList>
    </citation>
    <scope>NUCLEOTIDE SEQUENCE [LARGE SCALE GENOMIC DNA]</scope>
</reference>